<proteinExistence type="predicted"/>
<dbReference type="KEGG" id="lgi:LOTGIDRAFT_155736"/>
<evidence type="ECO:0000256" key="1">
    <source>
        <dbReference type="SAM" id="MobiDB-lite"/>
    </source>
</evidence>
<evidence type="ECO:0000313" key="3">
    <source>
        <dbReference type="Proteomes" id="UP000030746"/>
    </source>
</evidence>
<dbReference type="CTD" id="20236812"/>
<keyword evidence="3" id="KW-1185">Reference proteome</keyword>
<sequence length="305" mass="35061">MATTIHKITSPKTKSSTRPSKSLDSQRSDSFNIELLEYEWPDLPPLTHVRDAITRNKISRGISYILPLDPISSNFKPDLRAMFTQTNRGNSDKSLFEHTKSRPTSKTRYFSNSVDTNWADKNIRLCSPKLNSESDKVRKMYGRSAPCHSSAKRRMGLDMQKSRQHSSLHVQIKAKEPPEAVQLREEVDHIIKTLKEDEGDFDIENEAVHGESDLSKELKNTPLDRKESIFKEQANSLSDKIETLRLGHKRFSSYQTLRETEPPKLVIPNPLRSTYLSDASNQHIWEWLHDGEQMSDFDFFLSVCG</sequence>
<reference evidence="2 3" key="1">
    <citation type="journal article" date="2013" name="Nature">
        <title>Insights into bilaterian evolution from three spiralian genomes.</title>
        <authorList>
            <person name="Simakov O."/>
            <person name="Marletaz F."/>
            <person name="Cho S.J."/>
            <person name="Edsinger-Gonzales E."/>
            <person name="Havlak P."/>
            <person name="Hellsten U."/>
            <person name="Kuo D.H."/>
            <person name="Larsson T."/>
            <person name="Lv J."/>
            <person name="Arendt D."/>
            <person name="Savage R."/>
            <person name="Osoegawa K."/>
            <person name="de Jong P."/>
            <person name="Grimwood J."/>
            <person name="Chapman J.A."/>
            <person name="Shapiro H."/>
            <person name="Aerts A."/>
            <person name="Otillar R.P."/>
            <person name="Terry A.Y."/>
            <person name="Boore J.L."/>
            <person name="Grigoriev I.V."/>
            <person name="Lindberg D.R."/>
            <person name="Seaver E.C."/>
            <person name="Weisblat D.A."/>
            <person name="Putnam N.H."/>
            <person name="Rokhsar D.S."/>
        </authorList>
    </citation>
    <scope>NUCLEOTIDE SEQUENCE [LARGE SCALE GENOMIC DNA]</scope>
</reference>
<dbReference type="RefSeq" id="XP_009066513.1">
    <property type="nucleotide sequence ID" value="XM_009068265.1"/>
</dbReference>
<dbReference type="OMA" id="DIWEWLH"/>
<feature type="region of interest" description="Disordered" evidence="1">
    <location>
        <begin position="1"/>
        <end position="27"/>
    </location>
</feature>
<dbReference type="AlphaFoldDB" id="V4B2L9"/>
<dbReference type="HOGENOM" id="CLU_913031_0_0_1"/>
<feature type="compositionally biased region" description="Low complexity" evidence="1">
    <location>
        <begin position="1"/>
        <end position="22"/>
    </location>
</feature>
<accession>V4B2L9</accession>
<dbReference type="Proteomes" id="UP000030746">
    <property type="component" value="Unassembled WGS sequence"/>
</dbReference>
<protein>
    <submittedName>
        <fullName evidence="2">Uncharacterized protein</fullName>
    </submittedName>
</protein>
<evidence type="ECO:0000313" key="2">
    <source>
        <dbReference type="EMBL" id="ESO82719.1"/>
    </source>
</evidence>
<gene>
    <name evidence="2" type="ORF">LOTGIDRAFT_155736</name>
</gene>
<dbReference type="EMBL" id="KB203854">
    <property type="protein sequence ID" value="ESO82719.1"/>
    <property type="molecule type" value="Genomic_DNA"/>
</dbReference>
<name>V4B2L9_LOTGI</name>
<dbReference type="GeneID" id="20236812"/>
<dbReference type="OrthoDB" id="6286406at2759"/>
<organism evidence="2 3">
    <name type="scientific">Lottia gigantea</name>
    <name type="common">Giant owl limpet</name>
    <dbReference type="NCBI Taxonomy" id="225164"/>
    <lineage>
        <taxon>Eukaryota</taxon>
        <taxon>Metazoa</taxon>
        <taxon>Spiralia</taxon>
        <taxon>Lophotrochozoa</taxon>
        <taxon>Mollusca</taxon>
        <taxon>Gastropoda</taxon>
        <taxon>Patellogastropoda</taxon>
        <taxon>Lottioidea</taxon>
        <taxon>Lottiidae</taxon>
        <taxon>Lottia</taxon>
    </lineage>
</organism>